<keyword evidence="4" id="KW-1185">Reference proteome</keyword>
<proteinExistence type="predicted"/>
<dbReference type="InterPro" id="IPR049207">
    <property type="entry name" value="DUF4246_N"/>
</dbReference>
<feature type="compositionally biased region" description="Acidic residues" evidence="1">
    <location>
        <begin position="587"/>
        <end position="596"/>
    </location>
</feature>
<dbReference type="InterPro" id="IPR049192">
    <property type="entry name" value="DUF4246_C"/>
</dbReference>
<feature type="region of interest" description="Disordered" evidence="1">
    <location>
        <begin position="582"/>
        <end position="621"/>
    </location>
</feature>
<feature type="domain" description="F-box" evidence="2">
    <location>
        <begin position="536"/>
        <end position="581"/>
    </location>
</feature>
<evidence type="ECO:0000313" key="4">
    <source>
        <dbReference type="Proteomes" id="UP001373714"/>
    </source>
</evidence>
<name>A0AAV9U7X1_9PEZI</name>
<protein>
    <recommendedName>
        <fullName evidence="2">F-box domain-containing protein</fullName>
    </recommendedName>
</protein>
<dbReference type="SUPFAM" id="SSF50118">
    <property type="entry name" value="Cell growth inhibitor/plasmid maintenance toxic component"/>
    <property type="match status" value="1"/>
</dbReference>
<sequence length="621" mass="70882">MPPTTRKKPYPHALDLDKFHFSDLHARELSLRSASLDFRDLPDWTQKLKDKSFVANWLRDRQNADFGLFSDDNGDDDNGDGNESKHGFKDPRYKPLVWGRDDVTMWFNELAGYKHYVRRLQKQGVNIEPDVEAVWRLDAPVGEDVRGRLVDAAATLENIPEDQKLWRPSSFPSCSCLSPDHTDHGGVLDLLDPSMWPIIYGRTINITNNFPIEDPQSQPQPYSSRSAKRAMNPFYSWLPSEFTISPDGKSTKISSYINNLSSPHHEALFYPILEKVFTAFIPLFNHVLAEIEQQSWVGSKCIDPTPWKTRVDDGVLIATRSECMKASEDLLTQLETTGDMKYDPFEGLGVPMGGGAKPEGYADMWPVKNSLRLVSDAIWMPPKASKLRRLEGKTAKVVVAMVNIMLTPEEPEYLEGGWGINGMLNERIIATGVYFYAQENITETHLALRRRNFNTARSSNTTEIEWVRTKENRAIVYPNFYEHRIPSFSLLDRTKPGYSKMLIFHYCDPWELHDLPTTSQILPQQATAFETTLRRSTKLGSLPEEVFLQIIDYLPYNTLTFEQAADLRKDMNERKEIWMREDIGGCGDDDDDDDCGGGERGHYFGVDGRGYERAYSSDSES</sequence>
<evidence type="ECO:0000313" key="3">
    <source>
        <dbReference type="EMBL" id="KAK6335894.1"/>
    </source>
</evidence>
<comment type="caution">
    <text evidence="3">The sequence shown here is derived from an EMBL/GenBank/DDBJ whole genome shotgun (WGS) entry which is preliminary data.</text>
</comment>
<dbReference type="Pfam" id="PF14033">
    <property type="entry name" value="DUF4246"/>
    <property type="match status" value="1"/>
</dbReference>
<dbReference type="PANTHER" id="PTHR33119:SF1">
    <property type="entry name" value="FE2OG DIOXYGENASE DOMAIN-CONTAINING PROTEIN"/>
    <property type="match status" value="1"/>
</dbReference>
<evidence type="ECO:0000256" key="1">
    <source>
        <dbReference type="SAM" id="MobiDB-lite"/>
    </source>
</evidence>
<dbReference type="InterPro" id="IPR025340">
    <property type="entry name" value="DUF4246"/>
</dbReference>
<reference evidence="3 4" key="1">
    <citation type="submission" date="2019-10" db="EMBL/GenBank/DDBJ databases">
        <authorList>
            <person name="Palmer J.M."/>
        </authorList>
    </citation>
    <scope>NUCLEOTIDE SEQUENCE [LARGE SCALE GENOMIC DNA]</scope>
    <source>
        <strain evidence="3 4">TWF730</strain>
    </source>
</reference>
<dbReference type="Pfam" id="PF21666">
    <property type="entry name" value="DUF4246_N"/>
    <property type="match status" value="1"/>
</dbReference>
<dbReference type="EMBL" id="JAVHNS010000014">
    <property type="protein sequence ID" value="KAK6335894.1"/>
    <property type="molecule type" value="Genomic_DNA"/>
</dbReference>
<evidence type="ECO:0000259" key="2">
    <source>
        <dbReference type="PROSITE" id="PS50181"/>
    </source>
</evidence>
<dbReference type="PROSITE" id="PS50181">
    <property type="entry name" value="FBOX"/>
    <property type="match status" value="1"/>
</dbReference>
<accession>A0AAV9U7X1</accession>
<feature type="region of interest" description="Disordered" evidence="1">
    <location>
        <begin position="68"/>
        <end position="87"/>
    </location>
</feature>
<gene>
    <name evidence="3" type="ORF">TWF730_003268</name>
</gene>
<dbReference type="PANTHER" id="PTHR33119">
    <property type="entry name" value="IFI3P"/>
    <property type="match status" value="1"/>
</dbReference>
<dbReference type="Proteomes" id="UP001373714">
    <property type="component" value="Unassembled WGS sequence"/>
</dbReference>
<dbReference type="AlphaFoldDB" id="A0AAV9U7X1"/>
<organism evidence="3 4">
    <name type="scientific">Orbilia blumenaviensis</name>
    <dbReference type="NCBI Taxonomy" id="1796055"/>
    <lineage>
        <taxon>Eukaryota</taxon>
        <taxon>Fungi</taxon>
        <taxon>Dikarya</taxon>
        <taxon>Ascomycota</taxon>
        <taxon>Pezizomycotina</taxon>
        <taxon>Orbiliomycetes</taxon>
        <taxon>Orbiliales</taxon>
        <taxon>Orbiliaceae</taxon>
        <taxon>Orbilia</taxon>
    </lineage>
</organism>
<dbReference type="InterPro" id="IPR001810">
    <property type="entry name" value="F-box_dom"/>
</dbReference>